<gene>
    <name evidence="4" type="ORF">GDO81_028625</name>
    <name evidence="3" type="ORF">GDO81_028626</name>
</gene>
<reference evidence="4" key="1">
    <citation type="thesis" date="2020" institute="ProQuest LLC" country="789 East Eisenhower Parkway, Ann Arbor, MI, USA">
        <title>Comparative Genomics and Chromosome Evolution.</title>
        <authorList>
            <person name="Mudd A.B."/>
        </authorList>
    </citation>
    <scope>NUCLEOTIDE SEQUENCE</scope>
    <source>
        <strain evidence="4">237g6f4</strain>
        <tissue evidence="4">Blood</tissue>
    </source>
</reference>
<evidence type="ECO:0000256" key="1">
    <source>
        <dbReference type="SAM" id="MobiDB-lite"/>
    </source>
</evidence>
<name>A0AAV6YD02_ENGPU</name>
<dbReference type="EMBL" id="WNYA01067902">
    <property type="protein sequence ID" value="KAG8535403.1"/>
    <property type="molecule type" value="Genomic_DNA"/>
</dbReference>
<dbReference type="PANTHER" id="PTHR35440">
    <property type="entry name" value="TESTIS-EXPRESSED PROTEIN 36"/>
    <property type="match status" value="1"/>
</dbReference>
<sequence>FPFSAHDNRNLIQGAGEYLDTGLGRKKTPLDKKQHSSGNFNVFCHDQPPRPTSYWDGFTDHQISYRGSQDTEKPLCRRYPKHHHERSTHMRDLPENRFMWFGDYRSV</sequence>
<evidence type="ECO:0000313" key="3">
    <source>
        <dbReference type="EMBL" id="KAG8535403.1"/>
    </source>
</evidence>
<accession>A0AAV6YD02</accession>
<feature type="non-terminal residue" evidence="4">
    <location>
        <position position="1"/>
    </location>
</feature>
<dbReference type="PANTHER" id="PTHR35440:SF1">
    <property type="entry name" value="TESTIS-EXPRESSED PROTEIN 36"/>
    <property type="match status" value="1"/>
</dbReference>
<evidence type="ECO:0000259" key="2">
    <source>
        <dbReference type="Pfam" id="PF15115"/>
    </source>
</evidence>
<dbReference type="AlphaFoldDB" id="A0AAV6YD02"/>
<keyword evidence="5" id="KW-1185">Reference proteome</keyword>
<dbReference type="Proteomes" id="UP000824782">
    <property type="component" value="Unassembled WGS sequence"/>
</dbReference>
<feature type="domain" description="Domain of unknown function with conserved HDNR motif" evidence="2">
    <location>
        <begin position="1"/>
        <end position="99"/>
    </location>
</feature>
<dbReference type="EMBL" id="WNYA01067900">
    <property type="protein sequence ID" value="KAG8535404.1"/>
    <property type="molecule type" value="Genomic_DNA"/>
</dbReference>
<dbReference type="Pfam" id="PF15115">
    <property type="entry name" value="HDNR"/>
    <property type="match status" value="1"/>
</dbReference>
<dbReference type="InterPro" id="IPR029369">
    <property type="entry name" value="HDNR"/>
</dbReference>
<feature type="region of interest" description="Disordered" evidence="1">
    <location>
        <begin position="18"/>
        <end position="40"/>
    </location>
</feature>
<protein>
    <recommendedName>
        <fullName evidence="2">Domain of unknown function with conserved HDNR motif domain-containing protein</fullName>
    </recommendedName>
</protein>
<proteinExistence type="predicted"/>
<comment type="caution">
    <text evidence="4">The sequence shown here is derived from an EMBL/GenBank/DDBJ whole genome shotgun (WGS) entry which is preliminary data.</text>
</comment>
<organism evidence="4 5">
    <name type="scientific">Engystomops pustulosus</name>
    <name type="common">Tungara frog</name>
    <name type="synonym">Physalaemus pustulosus</name>
    <dbReference type="NCBI Taxonomy" id="76066"/>
    <lineage>
        <taxon>Eukaryota</taxon>
        <taxon>Metazoa</taxon>
        <taxon>Chordata</taxon>
        <taxon>Craniata</taxon>
        <taxon>Vertebrata</taxon>
        <taxon>Euteleostomi</taxon>
        <taxon>Amphibia</taxon>
        <taxon>Batrachia</taxon>
        <taxon>Anura</taxon>
        <taxon>Neobatrachia</taxon>
        <taxon>Hyloidea</taxon>
        <taxon>Leptodactylidae</taxon>
        <taxon>Leiuperinae</taxon>
        <taxon>Engystomops</taxon>
    </lineage>
</organism>
<evidence type="ECO:0000313" key="4">
    <source>
        <dbReference type="EMBL" id="KAG8535404.1"/>
    </source>
</evidence>
<evidence type="ECO:0000313" key="5">
    <source>
        <dbReference type="Proteomes" id="UP000824782"/>
    </source>
</evidence>